<dbReference type="PANTHER" id="PTHR33427:SF2">
    <property type="entry name" value="TRICHOHYALIN"/>
    <property type="match status" value="1"/>
</dbReference>
<keyword evidence="4" id="KW-1185">Reference proteome</keyword>
<gene>
    <name evidence="3" type="ORF">M0R45_031675</name>
</gene>
<comment type="caution">
    <text evidence="3">The sequence shown here is derived from an EMBL/GenBank/DDBJ whole genome shotgun (WGS) entry which is preliminary data.</text>
</comment>
<reference evidence="3 4" key="1">
    <citation type="journal article" date="2023" name="G3 (Bethesda)">
        <title>A chromosome-length genome assembly and annotation of blackberry (Rubus argutus, cv. 'Hillquist').</title>
        <authorList>
            <person name="Bruna T."/>
            <person name="Aryal R."/>
            <person name="Dudchenko O."/>
            <person name="Sargent D.J."/>
            <person name="Mead D."/>
            <person name="Buti M."/>
            <person name="Cavallini A."/>
            <person name="Hytonen T."/>
            <person name="Andres J."/>
            <person name="Pham M."/>
            <person name="Weisz D."/>
            <person name="Mascagni F."/>
            <person name="Usai G."/>
            <person name="Natali L."/>
            <person name="Bassil N."/>
            <person name="Fernandez G.E."/>
            <person name="Lomsadze A."/>
            <person name="Armour M."/>
            <person name="Olukolu B."/>
            <person name="Poorten T."/>
            <person name="Britton C."/>
            <person name="Davik J."/>
            <person name="Ashrafi H."/>
            <person name="Aiden E.L."/>
            <person name="Borodovsky M."/>
            <person name="Worthington M."/>
        </authorList>
    </citation>
    <scope>NUCLEOTIDE SEQUENCE [LARGE SCALE GENOMIC DNA]</scope>
    <source>
        <strain evidence="3">PI 553951</strain>
    </source>
</reference>
<dbReference type="EMBL" id="JBEDUW010000006">
    <property type="protein sequence ID" value="KAK9923245.1"/>
    <property type="molecule type" value="Genomic_DNA"/>
</dbReference>
<evidence type="ECO:0000313" key="4">
    <source>
        <dbReference type="Proteomes" id="UP001457282"/>
    </source>
</evidence>
<protein>
    <submittedName>
        <fullName evidence="3">Uncharacterized protein</fullName>
    </submittedName>
</protein>
<name>A0AAW1WGW6_RUBAR</name>
<evidence type="ECO:0000256" key="2">
    <source>
        <dbReference type="SAM" id="MobiDB-lite"/>
    </source>
</evidence>
<evidence type="ECO:0000256" key="1">
    <source>
        <dbReference type="SAM" id="Coils"/>
    </source>
</evidence>
<dbReference type="AlphaFoldDB" id="A0AAW1WGW6"/>
<sequence length="733" mass="84595">MALDYAFTQEELEIDDGVGYPNAYANICRDRRSGLYRNGPPFTFMPYCLQQQEDLRARYLEQMFPIVDPKAKPTARPKIFVSLLWKQLNHLGNAGFDPAVIRVDPYGNVLYYHADSASPLAWDIDHWFPCSRGGLTVPSNLRILQWQACKKKHNKLEFLIPWWDLQLGISVNQFLSVFASSNSDFRHRAFSFLFADGENEELNSLQTVDSHCFPQHFEESKENVGLAPAAIVVSRRESYGSSSAMKSLDYNKQIRPYYPAIATRKVKPTISKENENPNFVANPYEAIVMARDSLKQREEAAKMQEEIQSLDDEVNELRQKNEDEKATIQNLELTLIKRRRRAEKCRRLAEAQSSYKTTLEKMIRDAMHQSVLYKEQLRLSQAANNALMARLEAQKAMCDASENQLHKKYKERDEIEKQIRPESEQARKRSRMDNSLDEESDSRPLLCLPGIKPKTLIHKELRVFLEEEQKASNAALSQNEDERQIELAEEIKRPTKRLSIDNLGEQGRFIVELEEENFIEHKMRALEIEGKKHRFQFPVIQEPEIEEDEESRKQRGKGNVEKWLQILLESSPEEELDSKNENEESRTGDIIKKLNLKYPQKDAQNLKCPEADAEKGVGLVSEKQKQLVVQERYDNAQELGSTVEGVVTRKSFEGRERRDRSNGKEKIGRSESARVFRRIPSSPSIILGMKKGKGVDCMRKKPIVSSDDEENYDMGNNSFMKSSMKTIKKAVKM</sequence>
<feature type="compositionally biased region" description="Basic and acidic residues" evidence="2">
    <location>
        <begin position="410"/>
        <end position="434"/>
    </location>
</feature>
<keyword evidence="1" id="KW-0175">Coiled coil</keyword>
<feature type="coiled-coil region" evidence="1">
    <location>
        <begin position="293"/>
        <end position="334"/>
    </location>
</feature>
<proteinExistence type="predicted"/>
<accession>A0AAW1WGW6</accession>
<organism evidence="3 4">
    <name type="scientific">Rubus argutus</name>
    <name type="common">Southern blackberry</name>
    <dbReference type="NCBI Taxonomy" id="59490"/>
    <lineage>
        <taxon>Eukaryota</taxon>
        <taxon>Viridiplantae</taxon>
        <taxon>Streptophyta</taxon>
        <taxon>Embryophyta</taxon>
        <taxon>Tracheophyta</taxon>
        <taxon>Spermatophyta</taxon>
        <taxon>Magnoliopsida</taxon>
        <taxon>eudicotyledons</taxon>
        <taxon>Gunneridae</taxon>
        <taxon>Pentapetalae</taxon>
        <taxon>rosids</taxon>
        <taxon>fabids</taxon>
        <taxon>Rosales</taxon>
        <taxon>Rosaceae</taxon>
        <taxon>Rosoideae</taxon>
        <taxon>Rosoideae incertae sedis</taxon>
        <taxon>Rubus</taxon>
    </lineage>
</organism>
<evidence type="ECO:0000313" key="3">
    <source>
        <dbReference type="EMBL" id="KAK9923245.1"/>
    </source>
</evidence>
<feature type="region of interest" description="Disordered" evidence="2">
    <location>
        <begin position="409"/>
        <end position="442"/>
    </location>
</feature>
<dbReference type="Proteomes" id="UP001457282">
    <property type="component" value="Unassembled WGS sequence"/>
</dbReference>
<dbReference type="PANTHER" id="PTHR33427">
    <property type="entry name" value="HNH ENDONUCLEASE"/>
    <property type="match status" value="1"/>
</dbReference>